<dbReference type="STRING" id="5364.A0A5C3NG53"/>
<dbReference type="OrthoDB" id="2104739at2759"/>
<feature type="compositionally biased region" description="Polar residues" evidence="1">
    <location>
        <begin position="114"/>
        <end position="124"/>
    </location>
</feature>
<name>A0A5C3NG53_9AGAM</name>
<dbReference type="Proteomes" id="UP000305948">
    <property type="component" value="Unassembled WGS sequence"/>
</dbReference>
<reference evidence="2 3" key="1">
    <citation type="journal article" date="2019" name="Nat. Ecol. Evol.">
        <title>Megaphylogeny resolves global patterns of mushroom evolution.</title>
        <authorList>
            <person name="Varga T."/>
            <person name="Krizsan K."/>
            <person name="Foldi C."/>
            <person name="Dima B."/>
            <person name="Sanchez-Garcia M."/>
            <person name="Sanchez-Ramirez S."/>
            <person name="Szollosi G.J."/>
            <person name="Szarkandi J.G."/>
            <person name="Papp V."/>
            <person name="Albert L."/>
            <person name="Andreopoulos W."/>
            <person name="Angelini C."/>
            <person name="Antonin V."/>
            <person name="Barry K.W."/>
            <person name="Bougher N.L."/>
            <person name="Buchanan P."/>
            <person name="Buyck B."/>
            <person name="Bense V."/>
            <person name="Catcheside P."/>
            <person name="Chovatia M."/>
            <person name="Cooper J."/>
            <person name="Damon W."/>
            <person name="Desjardin D."/>
            <person name="Finy P."/>
            <person name="Geml J."/>
            <person name="Haridas S."/>
            <person name="Hughes K."/>
            <person name="Justo A."/>
            <person name="Karasinski D."/>
            <person name="Kautmanova I."/>
            <person name="Kiss B."/>
            <person name="Kocsube S."/>
            <person name="Kotiranta H."/>
            <person name="LaButti K.M."/>
            <person name="Lechner B.E."/>
            <person name="Liimatainen K."/>
            <person name="Lipzen A."/>
            <person name="Lukacs Z."/>
            <person name="Mihaltcheva S."/>
            <person name="Morgado L.N."/>
            <person name="Niskanen T."/>
            <person name="Noordeloos M.E."/>
            <person name="Ohm R.A."/>
            <person name="Ortiz-Santana B."/>
            <person name="Ovrebo C."/>
            <person name="Racz N."/>
            <person name="Riley R."/>
            <person name="Savchenko A."/>
            <person name="Shiryaev A."/>
            <person name="Soop K."/>
            <person name="Spirin V."/>
            <person name="Szebenyi C."/>
            <person name="Tomsovsky M."/>
            <person name="Tulloss R.E."/>
            <person name="Uehling J."/>
            <person name="Grigoriev I.V."/>
            <person name="Vagvolgyi C."/>
            <person name="Papp T."/>
            <person name="Martin F.M."/>
            <person name="Miettinen O."/>
            <person name="Hibbett D.S."/>
            <person name="Nagy L.G."/>
        </authorList>
    </citation>
    <scope>NUCLEOTIDE SEQUENCE [LARGE SCALE GENOMIC DNA]</scope>
    <source>
        <strain evidence="2 3">OMC1185</strain>
    </source>
</reference>
<dbReference type="AlphaFoldDB" id="A0A5C3NG53"/>
<evidence type="ECO:0000313" key="3">
    <source>
        <dbReference type="Proteomes" id="UP000305948"/>
    </source>
</evidence>
<gene>
    <name evidence="2" type="ORF">OE88DRAFT_1689331</name>
</gene>
<evidence type="ECO:0008006" key="4">
    <source>
        <dbReference type="Google" id="ProtNLM"/>
    </source>
</evidence>
<evidence type="ECO:0000313" key="2">
    <source>
        <dbReference type="EMBL" id="TFK56320.1"/>
    </source>
</evidence>
<protein>
    <recommendedName>
        <fullName evidence="4">HNH nuclease domain-containing protein</fullName>
    </recommendedName>
</protein>
<accession>A0A5C3NG53</accession>
<feature type="region of interest" description="Disordered" evidence="1">
    <location>
        <begin position="113"/>
        <end position="147"/>
    </location>
</feature>
<feature type="compositionally biased region" description="Basic and acidic residues" evidence="1">
    <location>
        <begin position="125"/>
        <end position="136"/>
    </location>
</feature>
<organism evidence="2 3">
    <name type="scientific">Heliocybe sulcata</name>
    <dbReference type="NCBI Taxonomy" id="5364"/>
    <lineage>
        <taxon>Eukaryota</taxon>
        <taxon>Fungi</taxon>
        <taxon>Dikarya</taxon>
        <taxon>Basidiomycota</taxon>
        <taxon>Agaricomycotina</taxon>
        <taxon>Agaricomycetes</taxon>
        <taxon>Gloeophyllales</taxon>
        <taxon>Gloeophyllaceae</taxon>
        <taxon>Heliocybe</taxon>
    </lineage>
</organism>
<keyword evidence="3" id="KW-1185">Reference proteome</keyword>
<sequence>MLLEPAGPVPLHDDFSHKDETIAAAYCCCCEDEKEVLQELEKTPGNSSLTIDLMNIRIIGHLIDILSQYKEQHAAAYISKTIMSCGAKEKRIEVGAFYNKYLIKAFWCNRTRRPASSNESSPRSFDSRQEVNKDELGTASDEYTSPQDHRTAKKWGLVRDNYRCVATKKIDMGCEEDIPPDALTTYTYCTHIFPELTNTNLDDPTKSEYAASTWAVLEAFGYRSIVEDLKGSNIHRLDNVLTLEYSVLIAFDELRLWFEATDVANCYKAVTSHKNVLGLGVPDTVTFETADERLALPNPTYLRLHALCCKVAHLSGALEYYKQLEDDDIEYDPYGPVPADVLTARLHDISTTSPYPIESV</sequence>
<proteinExistence type="predicted"/>
<evidence type="ECO:0000256" key="1">
    <source>
        <dbReference type="SAM" id="MobiDB-lite"/>
    </source>
</evidence>
<dbReference type="EMBL" id="ML213503">
    <property type="protein sequence ID" value="TFK56320.1"/>
    <property type="molecule type" value="Genomic_DNA"/>
</dbReference>